<comment type="subcellular location">
    <subcellularLocation>
        <location evidence="1 4">Nucleus</location>
    </subcellularLocation>
</comment>
<dbReference type="GO" id="GO:0006357">
    <property type="term" value="P:regulation of transcription by RNA polymerase II"/>
    <property type="evidence" value="ECO:0007669"/>
    <property type="project" value="InterPro"/>
</dbReference>
<dbReference type="GO" id="GO:0003712">
    <property type="term" value="F:transcription coregulator activity"/>
    <property type="evidence" value="ECO:0007669"/>
    <property type="project" value="InterPro"/>
</dbReference>
<dbReference type="Gene3D" id="1.10.287.3490">
    <property type="match status" value="1"/>
</dbReference>
<evidence type="ECO:0000256" key="3">
    <source>
        <dbReference type="ARBA" id="ARBA00023242"/>
    </source>
</evidence>
<feature type="compositionally biased region" description="Polar residues" evidence="5">
    <location>
        <begin position="1"/>
        <end position="11"/>
    </location>
</feature>
<evidence type="ECO:0000256" key="2">
    <source>
        <dbReference type="ARBA" id="ARBA00008186"/>
    </source>
</evidence>
<protein>
    <recommendedName>
        <fullName evidence="4">Mediator of RNA polymerase II transcription subunit 11</fullName>
    </recommendedName>
    <alternativeName>
        <fullName evidence="4">Mediator complex subunit 11</fullName>
    </alternativeName>
</protein>
<reference evidence="6 7" key="1">
    <citation type="submission" date="2014-04" db="EMBL/GenBank/DDBJ databases">
        <authorList>
            <consortium name="DOE Joint Genome Institute"/>
            <person name="Kuo A."/>
            <person name="Girlanda M."/>
            <person name="Perotto S."/>
            <person name="Kohler A."/>
            <person name="Nagy L.G."/>
            <person name="Floudas D."/>
            <person name="Copeland A."/>
            <person name="Barry K.W."/>
            <person name="Cichocki N."/>
            <person name="Veneault-Fourrey C."/>
            <person name="LaButti K."/>
            <person name="Lindquist E.A."/>
            <person name="Lipzen A."/>
            <person name="Lundell T."/>
            <person name="Morin E."/>
            <person name="Murat C."/>
            <person name="Sun H."/>
            <person name="Tunlid A."/>
            <person name="Henrissat B."/>
            <person name="Grigoriev I.V."/>
            <person name="Hibbett D.S."/>
            <person name="Martin F."/>
            <person name="Nordberg H.P."/>
            <person name="Cantor M.N."/>
            <person name="Hua S.X."/>
        </authorList>
    </citation>
    <scope>NUCLEOTIDE SEQUENCE [LARGE SCALE GENOMIC DNA]</scope>
    <source>
        <strain evidence="6 7">MUT 4182</strain>
    </source>
</reference>
<sequence length="203" mass="21809">MEGISSNPVINSDSESSDDLWNSSSTAKQIKALGQVELDIATLLQLASSAMKLLAIPRPGEVAEESETNEDSPAPIPGALSSREAVATGEERAELFVDRANQYFSTLDSIQYNLKKALYHLRQEKISPSSITAPPPGFVPPTLGIGPPRESDASSAPEQDEIYRQGLQETRVEKGAWLGIVASLEQLKAARSSGPLMDFDPTN</sequence>
<keyword evidence="4" id="KW-0010">Activator</keyword>
<comment type="similarity">
    <text evidence="2 4">Belongs to the Mediator complex subunit 11 family.</text>
</comment>
<feature type="region of interest" description="Disordered" evidence="5">
    <location>
        <begin position="1"/>
        <end position="23"/>
    </location>
</feature>
<dbReference type="Proteomes" id="UP000054248">
    <property type="component" value="Unassembled WGS sequence"/>
</dbReference>
<name>A0A0C3PRB5_9AGAM</name>
<dbReference type="AlphaFoldDB" id="A0A0C3PRB5"/>
<keyword evidence="7" id="KW-1185">Reference proteome</keyword>
<keyword evidence="3 4" id="KW-0539">Nucleus</keyword>
<dbReference type="OrthoDB" id="3358442at2759"/>
<evidence type="ECO:0000256" key="5">
    <source>
        <dbReference type="SAM" id="MobiDB-lite"/>
    </source>
</evidence>
<dbReference type="GO" id="GO:0016592">
    <property type="term" value="C:mediator complex"/>
    <property type="evidence" value="ECO:0007669"/>
    <property type="project" value="InterPro"/>
</dbReference>
<dbReference type="HOGENOM" id="CLU_119156_0_0_1"/>
<keyword evidence="4" id="KW-0804">Transcription</keyword>
<reference evidence="7" key="2">
    <citation type="submission" date="2015-01" db="EMBL/GenBank/DDBJ databases">
        <title>Evolutionary Origins and Diversification of the Mycorrhizal Mutualists.</title>
        <authorList>
            <consortium name="DOE Joint Genome Institute"/>
            <consortium name="Mycorrhizal Genomics Consortium"/>
            <person name="Kohler A."/>
            <person name="Kuo A."/>
            <person name="Nagy L.G."/>
            <person name="Floudas D."/>
            <person name="Copeland A."/>
            <person name="Barry K.W."/>
            <person name="Cichocki N."/>
            <person name="Veneault-Fourrey C."/>
            <person name="LaButti K."/>
            <person name="Lindquist E.A."/>
            <person name="Lipzen A."/>
            <person name="Lundell T."/>
            <person name="Morin E."/>
            <person name="Murat C."/>
            <person name="Riley R."/>
            <person name="Ohm R."/>
            <person name="Sun H."/>
            <person name="Tunlid A."/>
            <person name="Henrissat B."/>
            <person name="Grigoriev I.V."/>
            <person name="Hibbett D.S."/>
            <person name="Martin F."/>
        </authorList>
    </citation>
    <scope>NUCLEOTIDE SEQUENCE [LARGE SCALE GENOMIC DNA]</scope>
    <source>
        <strain evidence="7">MUT 4182</strain>
    </source>
</reference>
<comment type="subunit">
    <text evidence="4">Component of the Mediator complex.</text>
</comment>
<proteinExistence type="inferred from homology"/>
<dbReference type="EMBL" id="KN823420">
    <property type="protein sequence ID" value="KIO17175.1"/>
    <property type="molecule type" value="Genomic_DNA"/>
</dbReference>
<dbReference type="Pfam" id="PF10280">
    <property type="entry name" value="Med11"/>
    <property type="match status" value="1"/>
</dbReference>
<feature type="region of interest" description="Disordered" evidence="5">
    <location>
        <begin position="129"/>
        <end position="159"/>
    </location>
</feature>
<comment type="function">
    <text evidence="4">Component of the Mediator complex, a coactivator involved in the regulated transcription of nearly all RNA polymerase II-dependent genes. Mediator functions as a bridge to convey information from gene-specific regulatory proteins to the basal RNA polymerase II transcription machinery. Mediator is recruited to promoters by direct interactions with regulatory proteins and serves as a scaffold for the assembly of a functional pre-initiation complex with RNA polymerase II and the general transcription factors.</text>
</comment>
<dbReference type="InterPro" id="IPR019404">
    <property type="entry name" value="Mediator_Med11"/>
</dbReference>
<evidence type="ECO:0000313" key="6">
    <source>
        <dbReference type="EMBL" id="KIO17175.1"/>
    </source>
</evidence>
<keyword evidence="4" id="KW-0805">Transcription regulation</keyword>
<organism evidence="6 7">
    <name type="scientific">Tulasnella calospora MUT 4182</name>
    <dbReference type="NCBI Taxonomy" id="1051891"/>
    <lineage>
        <taxon>Eukaryota</taxon>
        <taxon>Fungi</taxon>
        <taxon>Dikarya</taxon>
        <taxon>Basidiomycota</taxon>
        <taxon>Agaricomycotina</taxon>
        <taxon>Agaricomycetes</taxon>
        <taxon>Cantharellales</taxon>
        <taxon>Tulasnellaceae</taxon>
        <taxon>Tulasnella</taxon>
    </lineage>
</organism>
<evidence type="ECO:0000256" key="4">
    <source>
        <dbReference type="RuleBase" id="RU364147"/>
    </source>
</evidence>
<evidence type="ECO:0000256" key="1">
    <source>
        <dbReference type="ARBA" id="ARBA00004123"/>
    </source>
</evidence>
<accession>A0A0C3PRB5</accession>
<gene>
    <name evidence="4" type="primary">MED11</name>
    <name evidence="6" type="ORF">M407DRAFT_175186</name>
</gene>
<feature type="region of interest" description="Disordered" evidence="5">
    <location>
        <begin position="59"/>
        <end position="79"/>
    </location>
</feature>
<evidence type="ECO:0000313" key="7">
    <source>
        <dbReference type="Proteomes" id="UP000054248"/>
    </source>
</evidence>